<evidence type="ECO:0000313" key="5">
    <source>
        <dbReference type="Proteomes" id="UP000222542"/>
    </source>
</evidence>
<dbReference type="SUPFAM" id="SSF51430">
    <property type="entry name" value="NAD(P)-linked oxidoreductase"/>
    <property type="match status" value="1"/>
</dbReference>
<name>A0A2G2ZW95_CAPAN</name>
<feature type="compositionally biased region" description="Basic and acidic residues" evidence="1">
    <location>
        <begin position="378"/>
        <end position="387"/>
    </location>
</feature>
<comment type="caution">
    <text evidence="4">The sequence shown here is derived from an EMBL/GenBank/DDBJ whole genome shotgun (WGS) entry which is preliminary data.</text>
</comment>
<dbReference type="SUPFAM" id="SSF56672">
    <property type="entry name" value="DNA/RNA polymerases"/>
    <property type="match status" value="1"/>
</dbReference>
<dbReference type="Gramene" id="PHT86238">
    <property type="protein sequence ID" value="PHT86238"/>
    <property type="gene ID" value="T459_08344"/>
</dbReference>
<dbReference type="CDD" id="cd09272">
    <property type="entry name" value="RNase_HI_RT_Ty1"/>
    <property type="match status" value="1"/>
</dbReference>
<dbReference type="AlphaFoldDB" id="A0A2G2ZW95"/>
<dbReference type="InterPro" id="IPR023210">
    <property type="entry name" value="NADP_OxRdtase_dom"/>
</dbReference>
<dbReference type="PANTHER" id="PTHR11439">
    <property type="entry name" value="GAG-POL-RELATED RETROTRANSPOSON"/>
    <property type="match status" value="1"/>
</dbReference>
<feature type="domain" description="NADP-dependent oxidoreductase" evidence="2">
    <location>
        <begin position="402"/>
        <end position="461"/>
    </location>
</feature>
<dbReference type="OMA" id="CENSEKW"/>
<evidence type="ECO:0000313" key="4">
    <source>
        <dbReference type="EMBL" id="PHT86238.1"/>
    </source>
</evidence>
<dbReference type="STRING" id="4072.A0A2G2ZW95"/>
<dbReference type="InterPro" id="IPR013103">
    <property type="entry name" value="RVT_2"/>
</dbReference>
<evidence type="ECO:0000259" key="2">
    <source>
        <dbReference type="Pfam" id="PF00248"/>
    </source>
</evidence>
<reference evidence="4 5" key="1">
    <citation type="journal article" date="2014" name="Nat. Genet.">
        <title>Genome sequence of the hot pepper provides insights into the evolution of pungency in Capsicum species.</title>
        <authorList>
            <person name="Kim S."/>
            <person name="Park M."/>
            <person name="Yeom S.I."/>
            <person name="Kim Y.M."/>
            <person name="Lee J.M."/>
            <person name="Lee H.A."/>
            <person name="Seo E."/>
            <person name="Choi J."/>
            <person name="Cheong K."/>
            <person name="Kim K.T."/>
            <person name="Jung K."/>
            <person name="Lee G.W."/>
            <person name="Oh S.K."/>
            <person name="Bae C."/>
            <person name="Kim S.B."/>
            <person name="Lee H.Y."/>
            <person name="Kim S.Y."/>
            <person name="Kim M.S."/>
            <person name="Kang B.C."/>
            <person name="Jo Y.D."/>
            <person name="Yang H.B."/>
            <person name="Jeong H.J."/>
            <person name="Kang W.H."/>
            <person name="Kwon J.K."/>
            <person name="Shin C."/>
            <person name="Lim J.Y."/>
            <person name="Park J.H."/>
            <person name="Huh J.H."/>
            <person name="Kim J.S."/>
            <person name="Kim B.D."/>
            <person name="Cohen O."/>
            <person name="Paran I."/>
            <person name="Suh M.C."/>
            <person name="Lee S.B."/>
            <person name="Kim Y.K."/>
            <person name="Shin Y."/>
            <person name="Noh S.J."/>
            <person name="Park J."/>
            <person name="Seo Y.S."/>
            <person name="Kwon S.Y."/>
            <person name="Kim H.A."/>
            <person name="Park J.M."/>
            <person name="Kim H.J."/>
            <person name="Choi S.B."/>
            <person name="Bosland P.W."/>
            <person name="Reeves G."/>
            <person name="Jo S.H."/>
            <person name="Lee B.W."/>
            <person name="Cho H.T."/>
            <person name="Choi H.S."/>
            <person name="Lee M.S."/>
            <person name="Yu Y."/>
            <person name="Do Choi Y."/>
            <person name="Park B.S."/>
            <person name="van Deynze A."/>
            <person name="Ashrafi H."/>
            <person name="Hill T."/>
            <person name="Kim W.T."/>
            <person name="Pai H.S."/>
            <person name="Ahn H.K."/>
            <person name="Yeam I."/>
            <person name="Giovannoni J.J."/>
            <person name="Rose J.K."/>
            <person name="Sorensen I."/>
            <person name="Lee S.J."/>
            <person name="Kim R.W."/>
            <person name="Choi I.Y."/>
            <person name="Choi B.S."/>
            <person name="Lim J.S."/>
            <person name="Lee Y.H."/>
            <person name="Choi D."/>
        </authorList>
    </citation>
    <scope>NUCLEOTIDE SEQUENCE [LARGE SCALE GENOMIC DNA]</scope>
    <source>
        <strain evidence="5">cv. CM334</strain>
    </source>
</reference>
<gene>
    <name evidence="4" type="ORF">T459_08344</name>
</gene>
<organism evidence="4 5">
    <name type="scientific">Capsicum annuum</name>
    <name type="common">Capsicum pepper</name>
    <dbReference type="NCBI Taxonomy" id="4072"/>
    <lineage>
        <taxon>Eukaryota</taxon>
        <taxon>Viridiplantae</taxon>
        <taxon>Streptophyta</taxon>
        <taxon>Embryophyta</taxon>
        <taxon>Tracheophyta</taxon>
        <taxon>Spermatophyta</taxon>
        <taxon>Magnoliopsida</taxon>
        <taxon>eudicotyledons</taxon>
        <taxon>Gunneridae</taxon>
        <taxon>Pentapetalae</taxon>
        <taxon>asterids</taxon>
        <taxon>lamiids</taxon>
        <taxon>Solanales</taxon>
        <taxon>Solanaceae</taxon>
        <taxon>Solanoideae</taxon>
        <taxon>Capsiceae</taxon>
        <taxon>Capsicum</taxon>
    </lineage>
</organism>
<dbReference type="InterPro" id="IPR043502">
    <property type="entry name" value="DNA/RNA_pol_sf"/>
</dbReference>
<dbReference type="PANTHER" id="PTHR11439:SF440">
    <property type="entry name" value="INTEGRASE CATALYTIC DOMAIN-CONTAINING PROTEIN"/>
    <property type="match status" value="1"/>
</dbReference>
<evidence type="ECO:0008006" key="6">
    <source>
        <dbReference type="Google" id="ProtNLM"/>
    </source>
</evidence>
<feature type="domain" description="Reverse transcriptase Ty1/copia-type" evidence="3">
    <location>
        <begin position="50"/>
        <end position="115"/>
    </location>
</feature>
<dbReference type="EMBL" id="AYRZ02000003">
    <property type="protein sequence ID" value="PHT86238.1"/>
    <property type="molecule type" value="Genomic_DNA"/>
</dbReference>
<dbReference type="Proteomes" id="UP000222542">
    <property type="component" value="Unassembled WGS sequence"/>
</dbReference>
<accession>A0A2G2ZW95</accession>
<reference evidence="4 5" key="2">
    <citation type="journal article" date="2017" name="Genome Biol.">
        <title>New reference genome sequences of hot pepper reveal the massive evolution of plant disease-resistance genes by retroduplication.</title>
        <authorList>
            <person name="Kim S."/>
            <person name="Park J."/>
            <person name="Yeom S.I."/>
            <person name="Kim Y.M."/>
            <person name="Seo E."/>
            <person name="Kim K.T."/>
            <person name="Kim M.S."/>
            <person name="Lee J.M."/>
            <person name="Cheong K."/>
            <person name="Shin H.S."/>
            <person name="Kim S.B."/>
            <person name="Han K."/>
            <person name="Lee J."/>
            <person name="Park M."/>
            <person name="Lee H.A."/>
            <person name="Lee H.Y."/>
            <person name="Lee Y."/>
            <person name="Oh S."/>
            <person name="Lee J.H."/>
            <person name="Choi E."/>
            <person name="Choi E."/>
            <person name="Lee S.E."/>
            <person name="Jeon J."/>
            <person name="Kim H."/>
            <person name="Choi G."/>
            <person name="Song H."/>
            <person name="Lee J."/>
            <person name="Lee S.C."/>
            <person name="Kwon J.K."/>
            <person name="Lee H.Y."/>
            <person name="Koo N."/>
            <person name="Hong Y."/>
            <person name="Kim R.W."/>
            <person name="Kang W.H."/>
            <person name="Huh J.H."/>
            <person name="Kang B.C."/>
            <person name="Yang T.J."/>
            <person name="Lee Y.H."/>
            <person name="Bennetzen J.L."/>
            <person name="Choi D."/>
        </authorList>
    </citation>
    <scope>NUCLEOTIDE SEQUENCE [LARGE SCALE GENOMIC DNA]</scope>
    <source>
        <strain evidence="5">cv. CM334</strain>
    </source>
</reference>
<sequence>MSSSDSFFWKEVANSEIDSLLSNHTWESVDPPPGNKPLGSKWIFKRKMKADVTRITSIRMLIALAAVYGLEIHQMDVKTTFLNGELEEEIYMEQPKGFMVPGTENKINECDKCVYIKDTPNHQVIVCLYVNDMLIISRDISDINATKRMLESKFDMKDLGVADVILGIRIHRTPQRLALSQSHYIKKVLDKFKYMEFGIAKTPLDVSFALQKNEGESDSQLEYAKVLGCLMYIMNCTQPDIACAISKLSRYTSNTNKTHWMTMKRVLGYLKYTQDYALHYNKYSAVLEGYSDANWITGSNEVKSTSGYVFTIGRGAVSWKSSKQTCIARSTMESEFIALDKVGEEAEWLRNFLEEIPYSPKPVAPSKDNVSDPLTKGLSREGVERTSKGMGLRPRTSQHGVSFEEQLDALERAVDAGKIRYIGLSNETPYDIMKFQQVAKSRAANLQIVAVQLWLNAVRMRGNPWIVWITLG</sequence>
<dbReference type="InterPro" id="IPR036812">
    <property type="entry name" value="NAD(P)_OxRdtase_dom_sf"/>
</dbReference>
<evidence type="ECO:0000256" key="1">
    <source>
        <dbReference type="SAM" id="MobiDB-lite"/>
    </source>
</evidence>
<dbReference type="Gene3D" id="3.20.20.100">
    <property type="entry name" value="NADP-dependent oxidoreductase domain"/>
    <property type="match status" value="1"/>
</dbReference>
<feature type="region of interest" description="Disordered" evidence="1">
    <location>
        <begin position="363"/>
        <end position="400"/>
    </location>
</feature>
<keyword evidence="5" id="KW-1185">Reference proteome</keyword>
<evidence type="ECO:0000259" key="3">
    <source>
        <dbReference type="Pfam" id="PF07727"/>
    </source>
</evidence>
<dbReference type="Pfam" id="PF00248">
    <property type="entry name" value="Aldo_ket_red"/>
    <property type="match status" value="1"/>
</dbReference>
<dbReference type="Pfam" id="PF07727">
    <property type="entry name" value="RVT_2"/>
    <property type="match status" value="1"/>
</dbReference>
<proteinExistence type="predicted"/>
<protein>
    <recommendedName>
        <fullName evidence="6">Reverse transcriptase Ty1/copia-type domain-containing protein</fullName>
    </recommendedName>
</protein>